<proteinExistence type="predicted"/>
<comment type="caution">
    <text evidence="1">The sequence shown here is derived from an EMBL/GenBank/DDBJ whole genome shotgun (WGS) entry which is preliminary data.</text>
</comment>
<name>A0ACC2PNQ3_9HYME</name>
<protein>
    <submittedName>
        <fullName evidence="1">Uncharacterized protein</fullName>
    </submittedName>
</protein>
<reference evidence="1" key="1">
    <citation type="submission" date="2023-04" db="EMBL/GenBank/DDBJ databases">
        <title>A chromosome-level genome assembly of the parasitoid wasp Eretmocerus hayati.</title>
        <authorList>
            <person name="Zhong Y."/>
            <person name="Liu S."/>
            <person name="Liu Y."/>
        </authorList>
    </citation>
    <scope>NUCLEOTIDE SEQUENCE</scope>
    <source>
        <strain evidence="1">ZJU_SS_LIU_2023</strain>
    </source>
</reference>
<evidence type="ECO:0000313" key="1">
    <source>
        <dbReference type="EMBL" id="KAJ8684431.1"/>
    </source>
</evidence>
<gene>
    <name evidence="1" type="ORF">QAD02_020223</name>
</gene>
<sequence>MHIGAGLIVIIDPVIDVDRIPSHALNNSYCESMHGGLCGNLPKLLAHEVSRISFPEIDRFMSLQWVELSAKQASDIRRFGREARPWEPSFLADSSAKAHTALNCADTLCEYPRLGLRVLIILTPHRLAAALRSNAVLGDGFRALAIRISRARREGGAIRHKLPLRDHKSLGYLQLATVGQL</sequence>
<evidence type="ECO:0000313" key="2">
    <source>
        <dbReference type="Proteomes" id="UP001239111"/>
    </source>
</evidence>
<dbReference type="Proteomes" id="UP001239111">
    <property type="component" value="Chromosome 1"/>
</dbReference>
<accession>A0ACC2PNQ3</accession>
<dbReference type="EMBL" id="CM056741">
    <property type="protein sequence ID" value="KAJ8684431.1"/>
    <property type="molecule type" value="Genomic_DNA"/>
</dbReference>
<keyword evidence="2" id="KW-1185">Reference proteome</keyword>
<organism evidence="1 2">
    <name type="scientific">Eretmocerus hayati</name>
    <dbReference type="NCBI Taxonomy" id="131215"/>
    <lineage>
        <taxon>Eukaryota</taxon>
        <taxon>Metazoa</taxon>
        <taxon>Ecdysozoa</taxon>
        <taxon>Arthropoda</taxon>
        <taxon>Hexapoda</taxon>
        <taxon>Insecta</taxon>
        <taxon>Pterygota</taxon>
        <taxon>Neoptera</taxon>
        <taxon>Endopterygota</taxon>
        <taxon>Hymenoptera</taxon>
        <taxon>Apocrita</taxon>
        <taxon>Proctotrupomorpha</taxon>
        <taxon>Chalcidoidea</taxon>
        <taxon>Aphelinidae</taxon>
        <taxon>Aphelininae</taxon>
        <taxon>Eretmocerus</taxon>
    </lineage>
</organism>